<evidence type="ECO:0000256" key="6">
    <source>
        <dbReference type="ARBA" id="ARBA00022753"/>
    </source>
</evidence>
<keyword evidence="12" id="KW-0175">Coiled coil</keyword>
<dbReference type="FunFam" id="3.30.1520.10:FF:000035">
    <property type="entry name" value="Sorting nexin-4 protein"/>
    <property type="match status" value="1"/>
</dbReference>
<keyword evidence="7" id="KW-0072">Autophagy</keyword>
<dbReference type="GO" id="GO:0015031">
    <property type="term" value="P:protein transport"/>
    <property type="evidence" value="ECO:0007669"/>
    <property type="project" value="TreeGrafter"/>
</dbReference>
<evidence type="ECO:0000256" key="12">
    <source>
        <dbReference type="SAM" id="Coils"/>
    </source>
</evidence>
<feature type="coiled-coil region" evidence="12">
    <location>
        <begin position="384"/>
        <end position="418"/>
    </location>
</feature>
<evidence type="ECO:0000256" key="8">
    <source>
        <dbReference type="ARBA" id="ARBA00023121"/>
    </source>
</evidence>
<dbReference type="PANTHER" id="PTHR45949">
    <property type="entry name" value="SORTING NEXIN-4"/>
    <property type="match status" value="1"/>
</dbReference>
<accession>A0AAD9ZHK9</accession>
<dbReference type="InterPro" id="IPR027267">
    <property type="entry name" value="AH/BAR_dom_sf"/>
</dbReference>
<comment type="subcellular location">
    <subcellularLocation>
        <location evidence="2">Cytoplasm</location>
    </subcellularLocation>
    <subcellularLocation>
        <location evidence="1">Endosome membrane</location>
        <topology evidence="1">Peripheral membrane protein</topology>
    </subcellularLocation>
</comment>
<organism evidence="15 16">
    <name type="scientific">Lepraria neglecta</name>
    <dbReference type="NCBI Taxonomy" id="209136"/>
    <lineage>
        <taxon>Eukaryota</taxon>
        <taxon>Fungi</taxon>
        <taxon>Dikarya</taxon>
        <taxon>Ascomycota</taxon>
        <taxon>Pezizomycotina</taxon>
        <taxon>Lecanoromycetes</taxon>
        <taxon>OSLEUM clade</taxon>
        <taxon>Lecanoromycetidae</taxon>
        <taxon>Lecanorales</taxon>
        <taxon>Lecanorineae</taxon>
        <taxon>Stereocaulaceae</taxon>
        <taxon>Lepraria</taxon>
    </lineage>
</organism>
<dbReference type="Pfam" id="PF09325">
    <property type="entry name" value="Vps5"/>
    <property type="match status" value="1"/>
</dbReference>
<evidence type="ECO:0000313" key="15">
    <source>
        <dbReference type="EMBL" id="KAK3178999.1"/>
    </source>
</evidence>
<dbReference type="SMART" id="SM00312">
    <property type="entry name" value="PX"/>
    <property type="match status" value="1"/>
</dbReference>
<proteinExistence type="inferred from homology"/>
<comment type="similarity">
    <text evidence="3">Belongs to the sorting nexin family.</text>
</comment>
<feature type="domain" description="PX" evidence="14">
    <location>
        <begin position="68"/>
        <end position="190"/>
    </location>
</feature>
<dbReference type="GO" id="GO:0034727">
    <property type="term" value="P:piecemeal microautophagy of the nucleus"/>
    <property type="evidence" value="ECO:0007669"/>
    <property type="project" value="TreeGrafter"/>
</dbReference>
<dbReference type="InterPro" id="IPR036871">
    <property type="entry name" value="PX_dom_sf"/>
</dbReference>
<keyword evidence="9" id="KW-0472">Membrane</keyword>
<dbReference type="GO" id="GO:0061709">
    <property type="term" value="P:reticulophagy"/>
    <property type="evidence" value="ECO:0007669"/>
    <property type="project" value="TreeGrafter"/>
</dbReference>
<dbReference type="PANTHER" id="PTHR45949:SF2">
    <property type="entry name" value="SORTING NEXIN-4"/>
    <property type="match status" value="1"/>
</dbReference>
<comment type="caution">
    <text evidence="15">The sequence shown here is derived from an EMBL/GenBank/DDBJ whole genome shotgun (WGS) entry which is preliminary data.</text>
</comment>
<dbReference type="PROSITE" id="PS50195">
    <property type="entry name" value="PX"/>
    <property type="match status" value="1"/>
</dbReference>
<dbReference type="FunFam" id="1.20.1270.60:FF:000042">
    <property type="entry name" value="Vacuolar targeting protein Atg24"/>
    <property type="match status" value="1"/>
</dbReference>
<keyword evidence="5" id="KW-0963">Cytoplasm</keyword>
<dbReference type="GO" id="GO:0035091">
    <property type="term" value="F:phosphatidylinositol binding"/>
    <property type="evidence" value="ECO:0007669"/>
    <property type="project" value="InterPro"/>
</dbReference>
<dbReference type="Proteomes" id="UP001276659">
    <property type="component" value="Unassembled WGS sequence"/>
</dbReference>
<keyword evidence="6" id="KW-0967">Endosome</keyword>
<dbReference type="AlphaFoldDB" id="A0AAD9ZHK9"/>
<dbReference type="GO" id="GO:0010008">
    <property type="term" value="C:endosome membrane"/>
    <property type="evidence" value="ECO:0007669"/>
    <property type="project" value="UniProtKB-SubCell"/>
</dbReference>
<dbReference type="GO" id="GO:0000407">
    <property type="term" value="C:phagophore assembly site"/>
    <property type="evidence" value="ECO:0007669"/>
    <property type="project" value="TreeGrafter"/>
</dbReference>
<evidence type="ECO:0000256" key="13">
    <source>
        <dbReference type="SAM" id="MobiDB-lite"/>
    </source>
</evidence>
<name>A0AAD9ZHK9_9LECA</name>
<dbReference type="Gene3D" id="1.20.1270.60">
    <property type="entry name" value="Arfaptin homology (AH) domain/BAR domain"/>
    <property type="match status" value="1"/>
</dbReference>
<evidence type="ECO:0000256" key="11">
    <source>
        <dbReference type="ARBA" id="ARBA00041273"/>
    </source>
</evidence>
<dbReference type="EMBL" id="JASNWA010000003">
    <property type="protein sequence ID" value="KAK3178999.1"/>
    <property type="molecule type" value="Genomic_DNA"/>
</dbReference>
<dbReference type="Gene3D" id="3.30.1520.10">
    <property type="entry name" value="Phox-like domain"/>
    <property type="match status" value="1"/>
</dbReference>
<reference evidence="15" key="1">
    <citation type="submission" date="2022-11" db="EMBL/GenBank/DDBJ databases">
        <title>Chromosomal genome sequence assembly and mating type (MAT) locus characterization of the leprose asexual lichenized fungus Lepraria neglecta (Nyl.) Erichsen.</title>
        <authorList>
            <person name="Allen J.L."/>
            <person name="Pfeffer B."/>
        </authorList>
    </citation>
    <scope>NUCLEOTIDE SEQUENCE</scope>
    <source>
        <strain evidence="15">Allen 5258</strain>
    </source>
</reference>
<dbReference type="GO" id="GO:0000422">
    <property type="term" value="P:autophagy of mitochondrion"/>
    <property type="evidence" value="ECO:0007669"/>
    <property type="project" value="TreeGrafter"/>
</dbReference>
<dbReference type="CDD" id="cd07628">
    <property type="entry name" value="BAR_Atg24p"/>
    <property type="match status" value="1"/>
</dbReference>
<keyword evidence="4" id="KW-0813">Transport</keyword>
<evidence type="ECO:0000259" key="14">
    <source>
        <dbReference type="PROSITE" id="PS50195"/>
    </source>
</evidence>
<gene>
    <name evidence="15" type="primary">SNX4</name>
    <name evidence="15" type="ORF">OEA41_001138</name>
</gene>
<evidence type="ECO:0000256" key="7">
    <source>
        <dbReference type="ARBA" id="ARBA00023006"/>
    </source>
</evidence>
<dbReference type="CDD" id="cd06863">
    <property type="entry name" value="PX_Atg24p"/>
    <property type="match status" value="1"/>
</dbReference>
<feature type="compositionally biased region" description="Polar residues" evidence="13">
    <location>
        <begin position="1"/>
        <end position="12"/>
    </location>
</feature>
<evidence type="ECO:0000256" key="9">
    <source>
        <dbReference type="ARBA" id="ARBA00023136"/>
    </source>
</evidence>
<keyword evidence="8" id="KW-0446">Lipid-binding</keyword>
<dbReference type="InterPro" id="IPR001683">
    <property type="entry name" value="PX_dom"/>
</dbReference>
<dbReference type="GO" id="GO:0032456">
    <property type="term" value="P:endocytic recycling"/>
    <property type="evidence" value="ECO:0007669"/>
    <property type="project" value="TreeGrafter"/>
</dbReference>
<dbReference type="GO" id="GO:0005769">
    <property type="term" value="C:early endosome"/>
    <property type="evidence" value="ECO:0007669"/>
    <property type="project" value="TreeGrafter"/>
</dbReference>
<keyword evidence="16" id="KW-1185">Reference proteome</keyword>
<evidence type="ECO:0000256" key="5">
    <source>
        <dbReference type="ARBA" id="ARBA00022490"/>
    </source>
</evidence>
<dbReference type="Pfam" id="PF00787">
    <property type="entry name" value="PX"/>
    <property type="match status" value="1"/>
</dbReference>
<protein>
    <recommendedName>
        <fullName evidence="10">Sorting nexin-4</fullName>
    </recommendedName>
    <alternativeName>
        <fullName evidence="11">Autophagy-related protein 24</fullName>
    </alternativeName>
</protein>
<dbReference type="SUPFAM" id="SSF64268">
    <property type="entry name" value="PX domain"/>
    <property type="match status" value="1"/>
</dbReference>
<evidence type="ECO:0000256" key="2">
    <source>
        <dbReference type="ARBA" id="ARBA00004496"/>
    </source>
</evidence>
<evidence type="ECO:0000256" key="10">
    <source>
        <dbReference type="ARBA" id="ARBA00040748"/>
    </source>
</evidence>
<feature type="region of interest" description="Disordered" evidence="13">
    <location>
        <begin position="1"/>
        <end position="55"/>
    </location>
</feature>
<sequence length="468" mass="53168">MDNDFDSVSWQNDEADNEASRPNTAVSKEPGEPVYGANASGKRKASHGSQQAGPQADAVDLAGIGDGRLECTVDKPQKENDGTKDAFVSYRVTTNTDFASFQKPTSQVRRRFTDFVFLYKYLCREYPQCAVPPLPDKHKMEYVRGDRFGPDFTHRRAHSLHRFLKRLALHPTLRRAALLTIFLESSDWNATMRSHPKRSVSVSEQGTSVFDNFADTFVNAFSKVHKPDKRFIEVREKADKLDEDLGHVSRIIARLARREGDLEADYNDLSIQFMKLATLEPGVEDPVHAFAQSVEQTAKGITGLKDHTDRNYLGSLRDMEAYTTSLKALLKSREQKQLDYEGLTEYLNKASYDRDILASSPYTSQGPTGFIRSKIEDVRGVDHEQSRRERVRKLEMQIEKLIREVEDARRTTEAFDGEVVRETADFERIKAAEFGDCLGGLADKHVEFYTGVIETWERYLKDIEADGT</sequence>
<evidence type="ECO:0000256" key="1">
    <source>
        <dbReference type="ARBA" id="ARBA00004481"/>
    </source>
</evidence>
<dbReference type="InterPro" id="IPR015404">
    <property type="entry name" value="Vps5_C"/>
</dbReference>
<evidence type="ECO:0000313" key="16">
    <source>
        <dbReference type="Proteomes" id="UP001276659"/>
    </source>
</evidence>
<evidence type="ECO:0000256" key="3">
    <source>
        <dbReference type="ARBA" id="ARBA00010883"/>
    </source>
</evidence>
<evidence type="ECO:0000256" key="4">
    <source>
        <dbReference type="ARBA" id="ARBA00022448"/>
    </source>
</evidence>